<proteinExistence type="predicted"/>
<evidence type="ECO:0000256" key="5">
    <source>
        <dbReference type="ARBA" id="ARBA00022679"/>
    </source>
</evidence>
<evidence type="ECO:0000256" key="3">
    <source>
        <dbReference type="ARBA" id="ARBA00011964"/>
    </source>
</evidence>
<dbReference type="GO" id="GO:0052925">
    <property type="term" value="F:dol-P-Man:Man(5)GlcNAc(2)-PP-Dol alpha-1,3-mannosyltransferase activity"/>
    <property type="evidence" value="ECO:0007669"/>
    <property type="project" value="UniProtKB-EC"/>
</dbReference>
<gene>
    <name evidence="12" type="ORF">Pcinc_035172</name>
</gene>
<feature type="transmembrane region" description="Helical" evidence="11">
    <location>
        <begin position="235"/>
        <end position="258"/>
    </location>
</feature>
<feature type="transmembrane region" description="Helical" evidence="11">
    <location>
        <begin position="177"/>
        <end position="194"/>
    </location>
</feature>
<keyword evidence="6 11" id="KW-0812">Transmembrane</keyword>
<dbReference type="EMBL" id="JAWQEG010005247">
    <property type="protein sequence ID" value="KAK3858666.1"/>
    <property type="molecule type" value="Genomic_DNA"/>
</dbReference>
<dbReference type="EC" id="2.4.1.258" evidence="3"/>
<feature type="transmembrane region" description="Helical" evidence="11">
    <location>
        <begin position="41"/>
        <end position="61"/>
    </location>
</feature>
<dbReference type="AlphaFoldDB" id="A0AAE1BX85"/>
<evidence type="ECO:0000256" key="4">
    <source>
        <dbReference type="ARBA" id="ARBA00022676"/>
    </source>
</evidence>
<accession>A0AAE1BX85</accession>
<keyword evidence="9 11" id="KW-0472">Membrane</keyword>
<feature type="transmembrane region" description="Helical" evidence="11">
    <location>
        <begin position="369"/>
        <end position="389"/>
    </location>
</feature>
<dbReference type="Pfam" id="PF05208">
    <property type="entry name" value="ALG3"/>
    <property type="match status" value="1"/>
</dbReference>
<dbReference type="PANTHER" id="PTHR12646">
    <property type="entry name" value="NOT56 - RELATED"/>
    <property type="match status" value="1"/>
</dbReference>
<evidence type="ECO:0000313" key="13">
    <source>
        <dbReference type="Proteomes" id="UP001286313"/>
    </source>
</evidence>
<evidence type="ECO:0000256" key="8">
    <source>
        <dbReference type="ARBA" id="ARBA00022989"/>
    </source>
</evidence>
<evidence type="ECO:0000256" key="10">
    <source>
        <dbReference type="ARBA" id="ARBA00049506"/>
    </source>
</evidence>
<evidence type="ECO:0000256" key="6">
    <source>
        <dbReference type="ARBA" id="ARBA00022692"/>
    </source>
</evidence>
<keyword evidence="13" id="KW-1185">Reference proteome</keyword>
<feature type="transmembrane region" description="Helical" evidence="11">
    <location>
        <begin position="288"/>
        <end position="309"/>
    </location>
</feature>
<feature type="transmembrane region" description="Helical" evidence="11">
    <location>
        <begin position="126"/>
        <end position="143"/>
    </location>
</feature>
<dbReference type="InterPro" id="IPR007873">
    <property type="entry name" value="Glycosyltransferase_ALG3"/>
</dbReference>
<feature type="transmembrane region" description="Helical" evidence="11">
    <location>
        <begin position="396"/>
        <end position="415"/>
    </location>
</feature>
<comment type="caution">
    <text evidence="12">The sequence shown here is derived from an EMBL/GenBank/DDBJ whole genome shotgun (WGS) entry which is preliminary data.</text>
</comment>
<organism evidence="12 13">
    <name type="scientific">Petrolisthes cinctipes</name>
    <name type="common">Flat porcelain crab</name>
    <dbReference type="NCBI Taxonomy" id="88211"/>
    <lineage>
        <taxon>Eukaryota</taxon>
        <taxon>Metazoa</taxon>
        <taxon>Ecdysozoa</taxon>
        <taxon>Arthropoda</taxon>
        <taxon>Crustacea</taxon>
        <taxon>Multicrustacea</taxon>
        <taxon>Malacostraca</taxon>
        <taxon>Eumalacostraca</taxon>
        <taxon>Eucarida</taxon>
        <taxon>Decapoda</taxon>
        <taxon>Pleocyemata</taxon>
        <taxon>Anomura</taxon>
        <taxon>Galatheoidea</taxon>
        <taxon>Porcellanidae</taxon>
        <taxon>Petrolisthes</taxon>
    </lineage>
</organism>
<keyword evidence="7" id="KW-0256">Endoplasmic reticulum</keyword>
<keyword evidence="5" id="KW-0808">Transferase</keyword>
<keyword evidence="4" id="KW-0328">Glycosyltransferase</keyword>
<reference evidence="12" key="1">
    <citation type="submission" date="2023-10" db="EMBL/GenBank/DDBJ databases">
        <title>Genome assemblies of two species of porcelain crab, Petrolisthes cinctipes and Petrolisthes manimaculis (Anomura: Porcellanidae).</title>
        <authorList>
            <person name="Angst P."/>
        </authorList>
    </citation>
    <scope>NUCLEOTIDE SEQUENCE</scope>
    <source>
        <strain evidence="12">PB745_01</strain>
        <tissue evidence="12">Gill</tissue>
    </source>
</reference>
<evidence type="ECO:0000256" key="1">
    <source>
        <dbReference type="ARBA" id="ARBA00004477"/>
    </source>
</evidence>
<dbReference type="Proteomes" id="UP001286313">
    <property type="component" value="Unassembled WGS sequence"/>
</dbReference>
<comment type="subcellular location">
    <subcellularLocation>
        <location evidence="1">Endoplasmic reticulum membrane</location>
        <topology evidence="1">Multi-pass membrane protein</topology>
    </subcellularLocation>
</comment>
<evidence type="ECO:0000256" key="11">
    <source>
        <dbReference type="SAM" id="Phobius"/>
    </source>
</evidence>
<dbReference type="PANTHER" id="PTHR12646:SF0">
    <property type="entry name" value="DOL-P-MAN:MAN(5)GLCNAC(2)-PP-DOL ALPHA-1,3-MANNOSYLTRANSFERASE"/>
    <property type="match status" value="1"/>
</dbReference>
<keyword evidence="8 11" id="KW-1133">Transmembrane helix</keyword>
<feature type="transmembrane region" description="Helical" evidence="11">
    <location>
        <begin position="149"/>
        <end position="170"/>
    </location>
</feature>
<protein>
    <recommendedName>
        <fullName evidence="3">dolichyl-P-Man:Man5GlcNAc2-PP-dolichol alpha-1,3-mannosyltransferase</fullName>
        <ecNumber evidence="3">2.4.1.258</ecNumber>
    </recommendedName>
</protein>
<dbReference type="GO" id="GO:0005789">
    <property type="term" value="C:endoplasmic reticulum membrane"/>
    <property type="evidence" value="ECO:0007669"/>
    <property type="project" value="UniProtKB-SubCell"/>
</dbReference>
<comment type="pathway">
    <text evidence="2">Protein modification; protein glycosylation.</text>
</comment>
<feature type="transmembrane region" description="Helical" evidence="11">
    <location>
        <begin position="98"/>
        <end position="114"/>
    </location>
</feature>
<feature type="transmembrane region" description="Helical" evidence="11">
    <location>
        <begin position="200"/>
        <end position="223"/>
    </location>
</feature>
<evidence type="ECO:0000256" key="2">
    <source>
        <dbReference type="ARBA" id="ARBA00004922"/>
    </source>
</evidence>
<comment type="catalytic activity">
    <reaction evidence="10">
        <text>an alpha-D-Man-(1-&gt;2)-alpha-D-Man-(1-&gt;2)-alpha-D-Man-(1-&gt;3)-[alpha-D-Man-(1-&gt;6)]-beta-D-Man-(1-&gt;4)-beta-D-GlcNAc-(1-&gt;4)-alpha-D-GlcNAc-diphospho-di-trans,poly-cis-dolichol + a di-trans,poly-cis-dolichyl beta-D-mannosyl phosphate = an alpha-D-Man-(1-&gt;2)-alpha-D-Man-(1-&gt;2)-alpha-D-Man-(1-&gt;3)-[alpha-D-Man-(1-&gt;3)-alpha-D-Man-(1-&gt;6)]-beta-D-Man-(1-&gt;4)-beta-D-GlcNAc-(1-&gt;4)-alpha-D-GlcNAc-diphospho-di-trans,poly-cis-dolichol + a di-trans,poly-cis-dolichyl phosphate + H(+)</text>
        <dbReference type="Rhea" id="RHEA:29527"/>
        <dbReference type="Rhea" id="RHEA-COMP:19498"/>
        <dbReference type="Rhea" id="RHEA-COMP:19501"/>
        <dbReference type="Rhea" id="RHEA-COMP:19516"/>
        <dbReference type="Rhea" id="RHEA-COMP:19517"/>
        <dbReference type="ChEBI" id="CHEBI:15378"/>
        <dbReference type="ChEBI" id="CHEBI:57683"/>
        <dbReference type="ChEBI" id="CHEBI:58211"/>
        <dbReference type="ChEBI" id="CHEBI:132515"/>
        <dbReference type="ChEBI" id="CHEBI:132516"/>
        <dbReference type="EC" id="2.4.1.258"/>
    </reaction>
    <physiologicalReaction direction="left-to-right" evidence="10">
        <dbReference type="Rhea" id="RHEA:29528"/>
    </physiologicalReaction>
</comment>
<evidence type="ECO:0000256" key="7">
    <source>
        <dbReference type="ARBA" id="ARBA00022824"/>
    </source>
</evidence>
<evidence type="ECO:0000256" key="9">
    <source>
        <dbReference type="ARBA" id="ARBA00023136"/>
    </source>
</evidence>
<sequence>MAPVDKNSKKKRPSFYEKAIHLYHTYFTRAFIQDLIVNPKYFWVAAVVFLVAEVFVNIFIIHRVKYTEIDWVAYMQEVEGVANGTWDYTQLRGDTGPLVYPAGFVYVYLGLYYLTSRGANIRLAQYVFAAMYVLLLALVFRIFHKSKKLPPYILLFICCTSYRIHSIFVLRLFNDPLAVLFLYAAINLFIDGNWTLGSLVYSFAVSIKMNILLFAPALLMTYLHCLGLKGTIKQLTICALLQLALGAPFLVANPLGYIRMSFDLGRVFLFKWTVNWRFLPEEVFVSPWFHLGLLTLHLALLAFFAYTHWNRYLANYSTLLTLGVETDNMTCQLLLLPLFVSNMIGMAASRSLHYQFYIWYYHSLPYLLWSTRFSVVFRLLVLGVIELCWNTYPSTWWSSALLHCCHLAILAGIFISRPTDQRTQRLRKALEKTD</sequence>
<evidence type="ECO:0000313" key="12">
    <source>
        <dbReference type="EMBL" id="KAK3858666.1"/>
    </source>
</evidence>
<name>A0AAE1BX85_PETCI</name>